<dbReference type="PANTHER" id="PTHR11091">
    <property type="entry name" value="OXIDOREDUCTASE-RELATED"/>
    <property type="match status" value="1"/>
</dbReference>
<dbReference type="NCBIfam" id="NF007504">
    <property type="entry name" value="PRK10098.1"/>
    <property type="match status" value="1"/>
</dbReference>
<comment type="caution">
    <text evidence="3">The sequence shown here is derived from an EMBL/GenBank/DDBJ whole genome shotgun (WGS) entry which is preliminary data.</text>
</comment>
<dbReference type="InterPro" id="IPR043144">
    <property type="entry name" value="Mal/L-sulf/L-lact_DH-like_ah"/>
</dbReference>
<name>A0A107ZWI8_9BURK</name>
<evidence type="ECO:0000256" key="1">
    <source>
        <dbReference type="ARBA" id="ARBA00006056"/>
    </source>
</evidence>
<accession>A0A107ZWI8</accession>
<protein>
    <submittedName>
        <fullName evidence="3">Dehydrogenase</fullName>
    </submittedName>
</protein>
<dbReference type="GO" id="GO:0016491">
    <property type="term" value="F:oxidoreductase activity"/>
    <property type="evidence" value="ECO:0007669"/>
    <property type="project" value="UniProtKB-KW"/>
</dbReference>
<dbReference type="GeneID" id="93055290"/>
<dbReference type="PANTHER" id="PTHR11091:SF0">
    <property type="entry name" value="MALATE DEHYDROGENASE"/>
    <property type="match status" value="1"/>
</dbReference>
<gene>
    <name evidence="3" type="ORF">WT44_28900</name>
</gene>
<sequence>MSEPHQPPATDPLRMRADQLHAFVAAIWARAGSSEREARLVADHLVGANLAGHDSHGIGMIPNYVASWREGQLALNAHAAIVRDAGAVLTIDGGRGFGQVIAFEAMVGGIERARRIGICAVGLRDVHHLGRIGHWAEQCARAGLVSFHFVNVPGDLLVAPLNGADPRFGTNPFCAAYPRAGKPPLLLDFATSAIAYGKTRVAYNQHKRVPAGSLIDHRGRPTDDPAVMHEQPFGALLPFGLHKGYALAAMCEIFGGALVGGHTTHDGTLQKTSAIVNGMLSVLIDPQAFDAADAQREADAFVAWAKASPQVGDAPVRMPGEPEEASRAVRGADGIPVDPATWRQIRDSAAAVGFADAELDAWTQRCTERA</sequence>
<comment type="similarity">
    <text evidence="1">Belongs to the LDH2/MDH2 oxidoreductase family.</text>
</comment>
<dbReference type="Pfam" id="PF02615">
    <property type="entry name" value="Ldh_2"/>
    <property type="match status" value="1"/>
</dbReference>
<keyword evidence="2" id="KW-0560">Oxidoreductase</keyword>
<dbReference type="SUPFAM" id="SSF89733">
    <property type="entry name" value="L-sulfolactate dehydrogenase-like"/>
    <property type="match status" value="1"/>
</dbReference>
<dbReference type="RefSeq" id="WP_060148633.1">
    <property type="nucleotide sequence ID" value="NZ_CP156686.1"/>
</dbReference>
<proteinExistence type="inferred from homology"/>
<dbReference type="InterPro" id="IPR036111">
    <property type="entry name" value="Mal/L-sulfo/L-lacto_DH-like_sf"/>
</dbReference>
<evidence type="ECO:0000313" key="4">
    <source>
        <dbReference type="Proteomes" id="UP000068603"/>
    </source>
</evidence>
<organism evidence="3">
    <name type="scientific">Burkholderia stagnalis</name>
    <dbReference type="NCBI Taxonomy" id="1503054"/>
    <lineage>
        <taxon>Bacteria</taxon>
        <taxon>Pseudomonadati</taxon>
        <taxon>Pseudomonadota</taxon>
        <taxon>Betaproteobacteria</taxon>
        <taxon>Burkholderiales</taxon>
        <taxon>Burkholderiaceae</taxon>
        <taxon>Burkholderia</taxon>
        <taxon>Burkholderia cepacia complex</taxon>
    </lineage>
</organism>
<dbReference type="Gene3D" id="1.10.1530.10">
    <property type="match status" value="1"/>
</dbReference>
<dbReference type="Gene3D" id="3.30.1370.60">
    <property type="entry name" value="Hypothetical oxidoreductase yiak, domain 2"/>
    <property type="match status" value="1"/>
</dbReference>
<dbReference type="EMBL" id="LPHB01000079">
    <property type="protein sequence ID" value="KWA54075.1"/>
    <property type="molecule type" value="Genomic_DNA"/>
</dbReference>
<dbReference type="InterPro" id="IPR043143">
    <property type="entry name" value="Mal/L-sulf/L-lact_DH-like_NADP"/>
</dbReference>
<reference evidence="3 4" key="1">
    <citation type="submission" date="2015-11" db="EMBL/GenBank/DDBJ databases">
        <title>Expanding the genomic diversity of Burkholderia species for the development of highly accurate diagnostics.</title>
        <authorList>
            <person name="Sahl J."/>
            <person name="Keim P."/>
            <person name="Wagner D."/>
        </authorList>
    </citation>
    <scope>NUCLEOTIDE SEQUENCE [LARGE SCALE GENOMIC DNA]</scope>
    <source>
        <strain evidence="3 4">MSMB1960WGS</strain>
    </source>
</reference>
<dbReference type="AlphaFoldDB" id="A0A107ZWI8"/>
<evidence type="ECO:0000256" key="2">
    <source>
        <dbReference type="ARBA" id="ARBA00023002"/>
    </source>
</evidence>
<dbReference type="InterPro" id="IPR003767">
    <property type="entry name" value="Malate/L-lactate_DH-like"/>
</dbReference>
<dbReference type="STRING" id="1503054.WT74_29735"/>
<evidence type="ECO:0000313" key="3">
    <source>
        <dbReference type="EMBL" id="KWA54075.1"/>
    </source>
</evidence>
<dbReference type="Proteomes" id="UP000068603">
    <property type="component" value="Unassembled WGS sequence"/>
</dbReference>